<comment type="caution">
    <text evidence="1">The sequence shown here is derived from an EMBL/GenBank/DDBJ whole genome shotgun (WGS) entry which is preliminary data.</text>
</comment>
<proteinExistence type="predicted"/>
<dbReference type="Proteomes" id="UP000789570">
    <property type="component" value="Unassembled WGS sequence"/>
</dbReference>
<protein>
    <submittedName>
        <fullName evidence="1">15146_t:CDS:1</fullName>
    </submittedName>
</protein>
<dbReference type="EMBL" id="CAJVPQ010001155">
    <property type="protein sequence ID" value="CAG8535368.1"/>
    <property type="molecule type" value="Genomic_DNA"/>
</dbReference>
<keyword evidence="2" id="KW-1185">Reference proteome</keyword>
<accession>A0A9N9FIH0</accession>
<dbReference type="AlphaFoldDB" id="A0A9N9FIH0"/>
<sequence>MVLNMINFTQGTVKIDECNFDNDINENIYNDQEELENPTNIKPELCKDETHIIVMNKVTNTIPFLPYAIIDTVNKKLQTCGNDSKKIISQLLPIFSTIFITSTASTASTTFTTSVIFTTSATSTTSTTFATSTTSTTFSITFINILNNIQLSTFFAFQILLKMSKLSNIHSSELNISDEQWPNVGKKLAECV</sequence>
<name>A0A9N9FIH0_9GLOM</name>
<gene>
    <name evidence="1" type="ORF">FCALED_LOCUS5378</name>
</gene>
<evidence type="ECO:0000313" key="1">
    <source>
        <dbReference type="EMBL" id="CAG8535368.1"/>
    </source>
</evidence>
<reference evidence="1" key="1">
    <citation type="submission" date="2021-06" db="EMBL/GenBank/DDBJ databases">
        <authorList>
            <person name="Kallberg Y."/>
            <person name="Tangrot J."/>
            <person name="Rosling A."/>
        </authorList>
    </citation>
    <scope>NUCLEOTIDE SEQUENCE</scope>
    <source>
        <strain evidence="1">UK204</strain>
    </source>
</reference>
<organism evidence="1 2">
    <name type="scientific">Funneliformis caledonium</name>
    <dbReference type="NCBI Taxonomy" id="1117310"/>
    <lineage>
        <taxon>Eukaryota</taxon>
        <taxon>Fungi</taxon>
        <taxon>Fungi incertae sedis</taxon>
        <taxon>Mucoromycota</taxon>
        <taxon>Glomeromycotina</taxon>
        <taxon>Glomeromycetes</taxon>
        <taxon>Glomerales</taxon>
        <taxon>Glomeraceae</taxon>
        <taxon>Funneliformis</taxon>
    </lineage>
</organism>
<evidence type="ECO:0000313" key="2">
    <source>
        <dbReference type="Proteomes" id="UP000789570"/>
    </source>
</evidence>